<feature type="compositionally biased region" description="Acidic residues" evidence="1">
    <location>
        <begin position="187"/>
        <end position="205"/>
    </location>
</feature>
<feature type="region of interest" description="Disordered" evidence="1">
    <location>
        <begin position="706"/>
        <end position="729"/>
    </location>
</feature>
<feature type="region of interest" description="Disordered" evidence="1">
    <location>
        <begin position="74"/>
        <end position="115"/>
    </location>
</feature>
<proteinExistence type="predicted"/>
<evidence type="ECO:0000313" key="3">
    <source>
        <dbReference type="Proteomes" id="UP000785679"/>
    </source>
</evidence>
<feature type="compositionally biased region" description="Basic and acidic residues" evidence="1">
    <location>
        <begin position="706"/>
        <end position="717"/>
    </location>
</feature>
<feature type="compositionally biased region" description="Acidic residues" evidence="1">
    <location>
        <begin position="842"/>
        <end position="852"/>
    </location>
</feature>
<feature type="compositionally biased region" description="Basic and acidic residues" evidence="1">
    <location>
        <begin position="1"/>
        <end position="10"/>
    </location>
</feature>
<protein>
    <submittedName>
        <fullName evidence="2">Uncharacterized protein</fullName>
    </submittedName>
</protein>
<feature type="region of interest" description="Disordered" evidence="1">
    <location>
        <begin position="886"/>
        <end position="922"/>
    </location>
</feature>
<feature type="region of interest" description="Disordered" evidence="1">
    <location>
        <begin position="944"/>
        <end position="965"/>
    </location>
</feature>
<feature type="region of interest" description="Disordered" evidence="1">
    <location>
        <begin position="1"/>
        <end position="36"/>
    </location>
</feature>
<keyword evidence="3" id="KW-1185">Reference proteome</keyword>
<comment type="caution">
    <text evidence="2">The sequence shown here is derived from an EMBL/GenBank/DDBJ whole genome shotgun (WGS) entry which is preliminary data.</text>
</comment>
<feature type="region of interest" description="Disordered" evidence="1">
    <location>
        <begin position="832"/>
        <end position="869"/>
    </location>
</feature>
<gene>
    <name evidence="2" type="ORF">FGO68_gene6030</name>
</gene>
<dbReference type="AlphaFoldDB" id="A0A8J8TA45"/>
<feature type="compositionally biased region" description="Basic and acidic residues" evidence="1">
    <location>
        <begin position="913"/>
        <end position="922"/>
    </location>
</feature>
<feature type="compositionally biased region" description="Low complexity" evidence="1">
    <location>
        <begin position="27"/>
        <end position="36"/>
    </location>
</feature>
<feature type="compositionally biased region" description="Low complexity" evidence="1">
    <location>
        <begin position="80"/>
        <end position="93"/>
    </location>
</feature>
<reference evidence="2" key="1">
    <citation type="submission" date="2019-06" db="EMBL/GenBank/DDBJ databases">
        <authorList>
            <person name="Zheng W."/>
        </authorList>
    </citation>
    <scope>NUCLEOTIDE SEQUENCE</scope>
    <source>
        <strain evidence="2">QDHG01</strain>
    </source>
</reference>
<name>A0A8J8TA45_HALGN</name>
<dbReference type="EMBL" id="RRYP01000042">
    <property type="protein sequence ID" value="TNV88187.1"/>
    <property type="molecule type" value="Genomic_DNA"/>
</dbReference>
<dbReference type="Proteomes" id="UP000785679">
    <property type="component" value="Unassembled WGS sequence"/>
</dbReference>
<accession>A0A8J8TA45</accession>
<feature type="region of interest" description="Disordered" evidence="1">
    <location>
        <begin position="187"/>
        <end position="222"/>
    </location>
</feature>
<evidence type="ECO:0000313" key="2">
    <source>
        <dbReference type="EMBL" id="TNV88187.1"/>
    </source>
</evidence>
<organism evidence="2 3">
    <name type="scientific">Halteria grandinella</name>
    <dbReference type="NCBI Taxonomy" id="5974"/>
    <lineage>
        <taxon>Eukaryota</taxon>
        <taxon>Sar</taxon>
        <taxon>Alveolata</taxon>
        <taxon>Ciliophora</taxon>
        <taxon>Intramacronucleata</taxon>
        <taxon>Spirotrichea</taxon>
        <taxon>Stichotrichia</taxon>
        <taxon>Sporadotrichida</taxon>
        <taxon>Halteriidae</taxon>
        <taxon>Halteria</taxon>
    </lineage>
</organism>
<feature type="region of interest" description="Disordered" evidence="1">
    <location>
        <begin position="398"/>
        <end position="449"/>
    </location>
</feature>
<feature type="compositionally biased region" description="Basic and acidic residues" evidence="1">
    <location>
        <begin position="402"/>
        <end position="430"/>
    </location>
</feature>
<evidence type="ECO:0000256" key="1">
    <source>
        <dbReference type="SAM" id="MobiDB-lite"/>
    </source>
</evidence>
<feature type="compositionally biased region" description="Low complexity" evidence="1">
    <location>
        <begin position="102"/>
        <end position="115"/>
    </location>
</feature>
<sequence>MNDSQQHRSNSDGTDNSGAPMHFNRGSSNQNNQSNNIFIVAEQYSVANGTSSKEQSSGLDQLASFQIQAHQSNPYQGHNQLSSPPSSQQQRKLSSGKEPSPRQFNQGRNNNGNELGFLGLNNQYVYGAGEGERIVTFSHKIEKKLPQQADSDMFNAVQLFGAAGQNTQGFPGKDGSSIQEQRHILDDDNIDDDDDDDEEQDDDDDSSHFGYQSGSVEDERNQNDESVLTMHMNERVNSIPDEDPMIDIHLGLHFSKNSGNSNGSKQAGQPPTTMIMYETARTSCIEEGLVDPVIKDDRSRVFKNLLGLESSKKERSKQYAGQAVPQSMEPFNDYIPPSGGKQFLNVRFGTIGLGNGSLQGGTECDPLKSNNYCFDTANRNKPSNQVNMNRLYSEIQMEDNGDGGKRQDGDGRSPQNDHRQPSTEPQDARHMPARLNLLPSPNPQHKNIYENSNYNQKQSHTKFEKLRLPPGHVGTGNVESLRSPPHAFNQSSSFAFINNNIQMEQTLDKVSYNDPDKGNGLLHQIEERKVEASKDQSEGGVIGPYYVSNQKLNGSENRGIKQNNVSVKDVDMVIDGSQLYESESEIKRKKRSPYPMGLQAKQKEIPMESMEYPLTVSQSQNKSGFISQNLMTSKLTSNNTLVQQALAHSNNGPGLGLREQSHLLDSSSNHMLLAPQKNIPSLKQPVQNLPTLPTPTSAYGNQFKRSEESPIKNEKPIKNGASLPPKAVGTLGSNALSHAQSEWKIESDMAKRDFALSSLDMHKQAVMMGGSGIGNTTGAAARKKSAFKQNSKLNKTLNKNLTKLNTKEAAPHFNKTINPTRGKVTLNIDSGLSAQEDSRNNEEDEEEQEVEGFEQNNEQNTSRPTNINILIPGESHNQISDMFNEDRVEQNSESGDESTRNKQRKRKVIFNNEDSRCDDPKNDSYYINGVGGKINQYPTPLTESQFGGQDAKSQGGFDASNPSFRNIPRKFVSKRTDYSPMGGGGVPGGQIGDNWKDSASFSFVASNNLGGKNVSRAITKHTDFTPKHYLEEVRQQRRRSNLTNVVRGTTLQRLARGVTKSDAIFAKKEMEKEGIEKESHKESKYHHSDNTAKIDQQLNTLKQNIMDNMAKEKLKTMDPKSLFIFTQTSLHCRLHF</sequence>